<organism evidence="1 2">
    <name type="scientific">Sparassis crispa</name>
    <dbReference type="NCBI Taxonomy" id="139825"/>
    <lineage>
        <taxon>Eukaryota</taxon>
        <taxon>Fungi</taxon>
        <taxon>Dikarya</taxon>
        <taxon>Basidiomycota</taxon>
        <taxon>Agaricomycotina</taxon>
        <taxon>Agaricomycetes</taxon>
        <taxon>Polyporales</taxon>
        <taxon>Sparassidaceae</taxon>
        <taxon>Sparassis</taxon>
    </lineage>
</organism>
<gene>
    <name evidence="1" type="ORF">SCP_0405780</name>
</gene>
<keyword evidence="2" id="KW-1185">Reference proteome</keyword>
<dbReference type="OrthoDB" id="3244185at2759"/>
<dbReference type="AlphaFoldDB" id="A0A401GJ38"/>
<evidence type="ECO:0000313" key="1">
    <source>
        <dbReference type="EMBL" id="GBE82197.1"/>
    </source>
</evidence>
<name>A0A401GJ38_9APHY</name>
<reference evidence="1 2" key="1">
    <citation type="journal article" date="2018" name="Sci. Rep.">
        <title>Genome sequence of the cauliflower mushroom Sparassis crispa (Hanabiratake) and its association with beneficial usage.</title>
        <authorList>
            <person name="Kiyama R."/>
            <person name="Furutani Y."/>
            <person name="Kawaguchi K."/>
            <person name="Nakanishi T."/>
        </authorList>
    </citation>
    <scope>NUCLEOTIDE SEQUENCE [LARGE SCALE GENOMIC DNA]</scope>
</reference>
<sequence>MIKLFGSADGFNTESPERLHIDYAKDAYRASNRKDYLYQMVIWLRRQEAVDRFALYLNWCKNGGYHGQVAPVVSLAPEDGEDPEAIEATQMSRDVSTSLQVQYKIAKHHPHALRGVIASDIILYHHASHFVDCLGIYLRDHGSSFKPHLFDSFNLYARLSVTLPQIPAANPSHCKNVVRASPPVPAQGRRTAQHARLDFALVRTGEFNPVTAGTPLEGLRVAHIRVLFALPEHYPVLAQHPLAYIEWFTPLRRMDPDSELFVVSPSTRMHQPYGEIISIDRIVRNCHLVPNFGREMDSRWTTQNVTELLWLFTMRLDTLRPKLKVYTSTLSIDTQSLSSQSEFGCFIAETDPPLSR</sequence>
<accession>A0A401GJ38</accession>
<dbReference type="RefSeq" id="XP_027613110.1">
    <property type="nucleotide sequence ID" value="XM_027757309.1"/>
</dbReference>
<evidence type="ECO:0000313" key="2">
    <source>
        <dbReference type="Proteomes" id="UP000287166"/>
    </source>
</evidence>
<dbReference type="InParanoid" id="A0A401GJ38"/>
<comment type="caution">
    <text evidence="1">The sequence shown here is derived from an EMBL/GenBank/DDBJ whole genome shotgun (WGS) entry which is preliminary data.</text>
</comment>
<dbReference type="EMBL" id="BFAD01000004">
    <property type="protein sequence ID" value="GBE82197.1"/>
    <property type="molecule type" value="Genomic_DNA"/>
</dbReference>
<dbReference type="GeneID" id="38779114"/>
<protein>
    <submittedName>
        <fullName evidence="1">Uncharacterized protein</fullName>
    </submittedName>
</protein>
<dbReference type="Proteomes" id="UP000287166">
    <property type="component" value="Unassembled WGS sequence"/>
</dbReference>
<proteinExistence type="predicted"/>